<feature type="non-terminal residue" evidence="1">
    <location>
        <position position="1"/>
    </location>
</feature>
<comment type="caution">
    <text evidence="1">The sequence shown here is derived from an EMBL/GenBank/DDBJ whole genome shotgun (WGS) entry which is preliminary data.</text>
</comment>
<name>A0ABU6TW61_9FABA</name>
<proteinExistence type="predicted"/>
<dbReference type="Proteomes" id="UP001341840">
    <property type="component" value="Unassembled WGS sequence"/>
</dbReference>
<dbReference type="EMBL" id="JASCZI010093176">
    <property type="protein sequence ID" value="MED6153137.1"/>
    <property type="molecule type" value="Genomic_DNA"/>
</dbReference>
<feature type="non-terminal residue" evidence="1">
    <location>
        <position position="71"/>
    </location>
</feature>
<evidence type="ECO:0000313" key="2">
    <source>
        <dbReference type="Proteomes" id="UP001341840"/>
    </source>
</evidence>
<sequence>HMRGLVFVPIHACCDPGRDVQFRLAYETTWIIGRKPPKRGVDCVAKQGTRAGLALHLLGVPLVLVIKRRQI</sequence>
<reference evidence="1 2" key="1">
    <citation type="journal article" date="2023" name="Plants (Basel)">
        <title>Bridging the Gap: Combining Genomics and Transcriptomics Approaches to Understand Stylosanthes scabra, an Orphan Legume from the Brazilian Caatinga.</title>
        <authorList>
            <person name="Ferreira-Neto J.R.C."/>
            <person name="da Silva M.D."/>
            <person name="Binneck E."/>
            <person name="de Melo N.F."/>
            <person name="da Silva R.H."/>
            <person name="de Melo A.L.T.M."/>
            <person name="Pandolfi V."/>
            <person name="Bustamante F.O."/>
            <person name="Brasileiro-Vidal A.C."/>
            <person name="Benko-Iseppon A.M."/>
        </authorList>
    </citation>
    <scope>NUCLEOTIDE SEQUENCE [LARGE SCALE GENOMIC DNA]</scope>
    <source>
        <tissue evidence="1">Leaves</tissue>
    </source>
</reference>
<evidence type="ECO:0000313" key="1">
    <source>
        <dbReference type="EMBL" id="MED6153137.1"/>
    </source>
</evidence>
<organism evidence="1 2">
    <name type="scientific">Stylosanthes scabra</name>
    <dbReference type="NCBI Taxonomy" id="79078"/>
    <lineage>
        <taxon>Eukaryota</taxon>
        <taxon>Viridiplantae</taxon>
        <taxon>Streptophyta</taxon>
        <taxon>Embryophyta</taxon>
        <taxon>Tracheophyta</taxon>
        <taxon>Spermatophyta</taxon>
        <taxon>Magnoliopsida</taxon>
        <taxon>eudicotyledons</taxon>
        <taxon>Gunneridae</taxon>
        <taxon>Pentapetalae</taxon>
        <taxon>rosids</taxon>
        <taxon>fabids</taxon>
        <taxon>Fabales</taxon>
        <taxon>Fabaceae</taxon>
        <taxon>Papilionoideae</taxon>
        <taxon>50 kb inversion clade</taxon>
        <taxon>dalbergioids sensu lato</taxon>
        <taxon>Dalbergieae</taxon>
        <taxon>Pterocarpus clade</taxon>
        <taxon>Stylosanthes</taxon>
    </lineage>
</organism>
<protein>
    <submittedName>
        <fullName evidence="1">Uncharacterized protein</fullName>
    </submittedName>
</protein>
<accession>A0ABU6TW61</accession>
<keyword evidence="2" id="KW-1185">Reference proteome</keyword>
<gene>
    <name evidence="1" type="ORF">PIB30_098709</name>
</gene>